<gene>
    <name evidence="2" type="ORF">E2C01_047489</name>
</gene>
<accession>A0A5B7G7L5</accession>
<proteinExistence type="predicted"/>
<evidence type="ECO:0000313" key="3">
    <source>
        <dbReference type="Proteomes" id="UP000324222"/>
    </source>
</evidence>
<dbReference type="InterPro" id="IPR055469">
    <property type="entry name" value="DUF7041"/>
</dbReference>
<evidence type="ECO:0000313" key="2">
    <source>
        <dbReference type="EMBL" id="MPC53589.1"/>
    </source>
</evidence>
<feature type="domain" description="DUF7041" evidence="1">
    <location>
        <begin position="30"/>
        <end position="78"/>
    </location>
</feature>
<dbReference type="Proteomes" id="UP000324222">
    <property type="component" value="Unassembled WGS sequence"/>
</dbReference>
<comment type="caution">
    <text evidence="2">The sequence shown here is derived from an EMBL/GenBank/DDBJ whole genome shotgun (WGS) entry which is preliminary data.</text>
</comment>
<dbReference type="AlphaFoldDB" id="A0A5B7G7L5"/>
<evidence type="ECO:0000259" key="1">
    <source>
        <dbReference type="Pfam" id="PF23055"/>
    </source>
</evidence>
<reference evidence="2 3" key="1">
    <citation type="submission" date="2019-05" db="EMBL/GenBank/DDBJ databases">
        <title>Another draft genome of Portunus trituberculatus and its Hox gene families provides insights of decapod evolution.</title>
        <authorList>
            <person name="Jeong J.-H."/>
            <person name="Song I."/>
            <person name="Kim S."/>
            <person name="Choi T."/>
            <person name="Kim D."/>
            <person name="Ryu S."/>
            <person name="Kim W."/>
        </authorList>
    </citation>
    <scope>NUCLEOTIDE SEQUENCE [LARGE SCALE GENOMIC DNA]</scope>
    <source>
        <tissue evidence="2">Muscle</tissue>
    </source>
</reference>
<keyword evidence="3" id="KW-1185">Reference proteome</keyword>
<sequence>MAAEHLRLPSFHHNVQDWLSHVKAYLASTTASDQQKFSAVVGALPTEVASLVQDAITSPPSFDKFAALKKVLIGVYRQPDHHLEELQSITLGDMRPSVLWQQMQLINVCCNTPLPKAVL</sequence>
<protein>
    <recommendedName>
        <fullName evidence="1">DUF7041 domain-containing protein</fullName>
    </recommendedName>
</protein>
<name>A0A5B7G7L5_PORTR</name>
<dbReference type="Pfam" id="PF23055">
    <property type="entry name" value="DUF7041"/>
    <property type="match status" value="1"/>
</dbReference>
<organism evidence="2 3">
    <name type="scientific">Portunus trituberculatus</name>
    <name type="common">Swimming crab</name>
    <name type="synonym">Neptunus trituberculatus</name>
    <dbReference type="NCBI Taxonomy" id="210409"/>
    <lineage>
        <taxon>Eukaryota</taxon>
        <taxon>Metazoa</taxon>
        <taxon>Ecdysozoa</taxon>
        <taxon>Arthropoda</taxon>
        <taxon>Crustacea</taxon>
        <taxon>Multicrustacea</taxon>
        <taxon>Malacostraca</taxon>
        <taxon>Eumalacostraca</taxon>
        <taxon>Eucarida</taxon>
        <taxon>Decapoda</taxon>
        <taxon>Pleocyemata</taxon>
        <taxon>Brachyura</taxon>
        <taxon>Eubrachyura</taxon>
        <taxon>Portunoidea</taxon>
        <taxon>Portunidae</taxon>
        <taxon>Portuninae</taxon>
        <taxon>Portunus</taxon>
    </lineage>
</organism>
<dbReference type="EMBL" id="VSRR010011743">
    <property type="protein sequence ID" value="MPC53589.1"/>
    <property type="molecule type" value="Genomic_DNA"/>
</dbReference>